<dbReference type="InterPro" id="IPR036291">
    <property type="entry name" value="NAD(P)-bd_dom_sf"/>
</dbReference>
<accession>A0A1X9LMA4</accession>
<name>A0A1X9LMA4_9MICO</name>
<evidence type="ECO:0000256" key="2">
    <source>
        <dbReference type="ARBA" id="ARBA00023002"/>
    </source>
</evidence>
<dbReference type="PANTHER" id="PTHR42901">
    <property type="entry name" value="ALCOHOL DEHYDROGENASE"/>
    <property type="match status" value="1"/>
</dbReference>
<comment type="similarity">
    <text evidence="1">Belongs to the short-chain dehydrogenases/reductases (SDR) family.</text>
</comment>
<evidence type="ECO:0000313" key="3">
    <source>
        <dbReference type="EMBL" id="ARJ05612.1"/>
    </source>
</evidence>
<dbReference type="STRING" id="1619308.B5808_10535"/>
<sequence length="262" mass="27757">MRRAVVTGASSGIGEATVRSLRSSGWEVVAVARREDRLRALAEETGADVFVADLTVDADVEALRDHLRATGGITTLVNNAGGAMGQDAVGEGSLDDWRWMYEINVLGTKRVITALLPLLRESVSAGHADGADILTVTSVAGFFPYQGGGGYNAAKFGEHALVEALRIDLSGEPIRVLEIAPGMVKTEEFSLNRFGGDQARADAVYQGVVDPLSADDVAATIRSMLEMPAHVSLDLVIIKPVAQSTVYKIARGELAVKQPDGR</sequence>
<gene>
    <name evidence="3" type="ORF">B5808_10535</name>
</gene>
<evidence type="ECO:0000313" key="4">
    <source>
        <dbReference type="Proteomes" id="UP000192775"/>
    </source>
</evidence>
<dbReference type="Pfam" id="PF00106">
    <property type="entry name" value="adh_short"/>
    <property type="match status" value="1"/>
</dbReference>
<evidence type="ECO:0000256" key="1">
    <source>
        <dbReference type="ARBA" id="ARBA00006484"/>
    </source>
</evidence>
<dbReference type="RefSeq" id="WP_085019750.1">
    <property type="nucleotide sequence ID" value="NZ_BMHD01000001.1"/>
</dbReference>
<keyword evidence="2" id="KW-0560">Oxidoreductase</keyword>
<dbReference type="FunFam" id="3.40.50.720:FF:000047">
    <property type="entry name" value="NADP-dependent L-serine/L-allo-threonine dehydrogenase"/>
    <property type="match status" value="1"/>
</dbReference>
<reference evidence="3 4" key="1">
    <citation type="submission" date="2017-04" db="EMBL/GenBank/DDBJ databases">
        <authorList>
            <person name="Afonso C.L."/>
            <person name="Miller P.J."/>
            <person name="Scott M.A."/>
            <person name="Spackman E."/>
            <person name="Goraichik I."/>
            <person name="Dimitrov K.M."/>
            <person name="Suarez D.L."/>
            <person name="Swayne D.E."/>
        </authorList>
    </citation>
    <scope>NUCLEOTIDE SEQUENCE [LARGE SCALE GENOMIC DNA]</scope>
    <source>
        <strain evidence="4">XA(T)</strain>
    </source>
</reference>
<dbReference type="Proteomes" id="UP000192775">
    <property type="component" value="Chromosome"/>
</dbReference>
<dbReference type="AlphaFoldDB" id="A0A1X9LMA4"/>
<protein>
    <submittedName>
        <fullName evidence="3">Oxidoreductase</fullName>
    </submittedName>
</protein>
<dbReference type="PANTHER" id="PTHR42901:SF1">
    <property type="entry name" value="ALCOHOL DEHYDROGENASE"/>
    <property type="match status" value="1"/>
</dbReference>
<proteinExistence type="inferred from homology"/>
<dbReference type="EMBL" id="CP020715">
    <property type="protein sequence ID" value="ARJ05612.1"/>
    <property type="molecule type" value="Genomic_DNA"/>
</dbReference>
<keyword evidence="4" id="KW-1185">Reference proteome</keyword>
<dbReference type="KEGG" id="cphy:B5808_10535"/>
<dbReference type="PRINTS" id="PR00081">
    <property type="entry name" value="GDHRDH"/>
</dbReference>
<dbReference type="InterPro" id="IPR002347">
    <property type="entry name" value="SDR_fam"/>
</dbReference>
<dbReference type="SUPFAM" id="SSF51735">
    <property type="entry name" value="NAD(P)-binding Rossmann-fold domains"/>
    <property type="match status" value="1"/>
</dbReference>
<organism evidence="3 4">
    <name type="scientific">Cnuibacter physcomitrellae</name>
    <dbReference type="NCBI Taxonomy" id="1619308"/>
    <lineage>
        <taxon>Bacteria</taxon>
        <taxon>Bacillati</taxon>
        <taxon>Actinomycetota</taxon>
        <taxon>Actinomycetes</taxon>
        <taxon>Micrococcales</taxon>
        <taxon>Microbacteriaceae</taxon>
        <taxon>Cnuibacter</taxon>
    </lineage>
</organism>
<dbReference type="GO" id="GO:0016616">
    <property type="term" value="F:oxidoreductase activity, acting on the CH-OH group of donors, NAD or NADP as acceptor"/>
    <property type="evidence" value="ECO:0007669"/>
    <property type="project" value="UniProtKB-ARBA"/>
</dbReference>
<dbReference type="Gene3D" id="3.40.50.720">
    <property type="entry name" value="NAD(P)-binding Rossmann-like Domain"/>
    <property type="match status" value="1"/>
</dbReference>